<evidence type="ECO:0000313" key="1">
    <source>
        <dbReference type="EMBL" id="EKC24125.1"/>
    </source>
</evidence>
<dbReference type="EMBL" id="JH817334">
    <property type="protein sequence ID" value="EKC24125.1"/>
    <property type="molecule type" value="Genomic_DNA"/>
</dbReference>
<reference evidence="1" key="1">
    <citation type="journal article" date="2012" name="Nature">
        <title>The oyster genome reveals stress adaptation and complexity of shell formation.</title>
        <authorList>
            <person name="Zhang G."/>
            <person name="Fang X."/>
            <person name="Guo X."/>
            <person name="Li L."/>
            <person name="Luo R."/>
            <person name="Xu F."/>
            <person name="Yang P."/>
            <person name="Zhang L."/>
            <person name="Wang X."/>
            <person name="Qi H."/>
            <person name="Xiong Z."/>
            <person name="Que H."/>
            <person name="Xie Y."/>
            <person name="Holland P.W."/>
            <person name="Paps J."/>
            <person name="Zhu Y."/>
            <person name="Wu F."/>
            <person name="Chen Y."/>
            <person name="Wang J."/>
            <person name="Peng C."/>
            <person name="Meng J."/>
            <person name="Yang L."/>
            <person name="Liu J."/>
            <person name="Wen B."/>
            <person name="Zhang N."/>
            <person name="Huang Z."/>
            <person name="Zhu Q."/>
            <person name="Feng Y."/>
            <person name="Mount A."/>
            <person name="Hedgecock D."/>
            <person name="Xu Z."/>
            <person name="Liu Y."/>
            <person name="Domazet-Loso T."/>
            <person name="Du Y."/>
            <person name="Sun X."/>
            <person name="Zhang S."/>
            <person name="Liu B."/>
            <person name="Cheng P."/>
            <person name="Jiang X."/>
            <person name="Li J."/>
            <person name="Fan D."/>
            <person name="Wang W."/>
            <person name="Fu W."/>
            <person name="Wang T."/>
            <person name="Wang B."/>
            <person name="Zhang J."/>
            <person name="Peng Z."/>
            <person name="Li Y."/>
            <person name="Li N."/>
            <person name="Wang J."/>
            <person name="Chen M."/>
            <person name="He Y."/>
            <person name="Tan F."/>
            <person name="Song X."/>
            <person name="Zheng Q."/>
            <person name="Huang R."/>
            <person name="Yang H."/>
            <person name="Du X."/>
            <person name="Chen L."/>
            <person name="Yang M."/>
            <person name="Gaffney P.M."/>
            <person name="Wang S."/>
            <person name="Luo L."/>
            <person name="She Z."/>
            <person name="Ming Y."/>
            <person name="Huang W."/>
            <person name="Zhang S."/>
            <person name="Huang B."/>
            <person name="Zhang Y."/>
            <person name="Qu T."/>
            <person name="Ni P."/>
            <person name="Miao G."/>
            <person name="Wang J."/>
            <person name="Wang Q."/>
            <person name="Steinberg C.E."/>
            <person name="Wang H."/>
            <person name="Li N."/>
            <person name="Qian L."/>
            <person name="Zhang G."/>
            <person name="Li Y."/>
            <person name="Yang H."/>
            <person name="Liu X."/>
            <person name="Wang J."/>
            <person name="Yin Y."/>
            <person name="Wang J."/>
        </authorList>
    </citation>
    <scope>NUCLEOTIDE SEQUENCE [LARGE SCALE GENOMIC DNA]</scope>
    <source>
        <strain evidence="1">05x7-T-G4-1.051#20</strain>
    </source>
</reference>
<accession>K1Q5E7</accession>
<proteinExistence type="predicted"/>
<name>K1Q5E7_MAGGI</name>
<sequence>MALSQKVCKHYQLQKKYPGTKAEISVLASFYQLLHGLSTQTHPIHRGNRHPAKTKKHLTTLLPTGHSASPHNTARHP</sequence>
<dbReference type="InParanoid" id="K1Q5E7"/>
<dbReference type="HOGENOM" id="CLU_2640509_0_0_1"/>
<dbReference type="AlphaFoldDB" id="K1Q5E7"/>
<organism evidence="1">
    <name type="scientific">Magallana gigas</name>
    <name type="common">Pacific oyster</name>
    <name type="synonym">Crassostrea gigas</name>
    <dbReference type="NCBI Taxonomy" id="29159"/>
    <lineage>
        <taxon>Eukaryota</taxon>
        <taxon>Metazoa</taxon>
        <taxon>Spiralia</taxon>
        <taxon>Lophotrochozoa</taxon>
        <taxon>Mollusca</taxon>
        <taxon>Bivalvia</taxon>
        <taxon>Autobranchia</taxon>
        <taxon>Pteriomorphia</taxon>
        <taxon>Ostreida</taxon>
        <taxon>Ostreoidea</taxon>
        <taxon>Ostreidae</taxon>
        <taxon>Magallana</taxon>
    </lineage>
</organism>
<gene>
    <name evidence="1" type="ORF">CGI_10016674</name>
</gene>
<protein>
    <submittedName>
        <fullName evidence="1">Uncharacterized protein</fullName>
    </submittedName>
</protein>